<organism evidence="2 3">
    <name type="scientific">Venturia effusa</name>
    <dbReference type="NCBI Taxonomy" id="50376"/>
    <lineage>
        <taxon>Eukaryota</taxon>
        <taxon>Fungi</taxon>
        <taxon>Dikarya</taxon>
        <taxon>Ascomycota</taxon>
        <taxon>Pezizomycotina</taxon>
        <taxon>Dothideomycetes</taxon>
        <taxon>Pleosporomycetidae</taxon>
        <taxon>Venturiales</taxon>
        <taxon>Venturiaceae</taxon>
        <taxon>Venturia</taxon>
    </lineage>
</organism>
<evidence type="ECO:0000313" key="2">
    <source>
        <dbReference type="EMBL" id="QDS74196.1"/>
    </source>
</evidence>
<keyword evidence="3" id="KW-1185">Reference proteome</keyword>
<dbReference type="AlphaFoldDB" id="A0A517LF40"/>
<dbReference type="EMBL" id="CP042195">
    <property type="protein sequence ID" value="QDS74196.1"/>
    <property type="molecule type" value="Genomic_DNA"/>
</dbReference>
<evidence type="ECO:0000313" key="3">
    <source>
        <dbReference type="Proteomes" id="UP000316270"/>
    </source>
</evidence>
<dbReference type="Proteomes" id="UP000316270">
    <property type="component" value="Chromosome 11"/>
</dbReference>
<dbReference type="OrthoDB" id="4757095at2759"/>
<evidence type="ECO:0000259" key="1">
    <source>
        <dbReference type="Pfam" id="PF24864"/>
    </source>
</evidence>
<feature type="domain" description="DUF7730" evidence="1">
    <location>
        <begin position="208"/>
        <end position="293"/>
    </location>
</feature>
<gene>
    <name evidence="2" type="ORF">FKW77_002138</name>
</gene>
<name>A0A517LF40_9PEZI</name>
<dbReference type="InterPro" id="IPR056632">
    <property type="entry name" value="DUF7730"/>
</dbReference>
<dbReference type="Pfam" id="PF24864">
    <property type="entry name" value="DUF7730"/>
    <property type="match status" value="1"/>
</dbReference>
<accession>A0A517LF40</accession>
<proteinExistence type="predicted"/>
<protein>
    <recommendedName>
        <fullName evidence="1">DUF7730 domain-containing protein</fullName>
    </recommendedName>
</protein>
<sequence>MSSTARVVDERLVLKISTLLRLSHDVKIDEHQIADFVKPMTCAHGRYMGSWENYTGFQMGKYLTDFIDRRDNLCPQDGELHSEKCESCSSEYVVIVRNKRHGESPTVSKNSRVFQVDRYLDFGECRAADLKEWNALTKHEVASAAANSSIASMPEANIIEACKENFDIIDVSKLAALPQWLQKSISTLTRTQLKTLGATISVHDRFELMRLPLEIRRAIYGLVWAPEDSCPIIDSNKRTAKYMEEQEERENHYYDCDCEHHILETVSKFDISLLLTSKMVYAEAIDTLYNTRAVKIFVKEYNTSQHLEYYDDTDHELGYKLDPDDELTFWKFRKVEIRVTCFEDFVDEYGRAKKETIGYMFCDLAGKIIAQFKSNASQPKKELHFEFVRWENESLDLEAEDPMDKNWAICLWTRLHLVELVKQMRAELDFALGKNVVVLTTNVEAEIPHIDAIRTSSTRIEFRHHKIGKKGVLSREENDRVFQFLAWGNLRMELKFEAYTIY</sequence>
<reference evidence="2 3" key="1">
    <citation type="submission" date="2019-07" db="EMBL/GenBank/DDBJ databases">
        <title>Finished genome of Venturia effusa.</title>
        <authorList>
            <person name="Young C.A."/>
            <person name="Cox M.P."/>
            <person name="Ganley A.R.D."/>
            <person name="David W.J."/>
        </authorList>
    </citation>
    <scope>NUCLEOTIDE SEQUENCE [LARGE SCALE GENOMIC DNA]</scope>
    <source>
        <strain evidence="3">albino</strain>
    </source>
</reference>